<evidence type="ECO:0000313" key="2">
    <source>
        <dbReference type="EMBL" id="MSS00964.1"/>
    </source>
</evidence>
<dbReference type="GO" id="GO:0051539">
    <property type="term" value="F:4 iron, 4 sulfur cluster binding"/>
    <property type="evidence" value="ECO:0007669"/>
    <property type="project" value="InterPro"/>
</dbReference>
<dbReference type="Gene3D" id="1.20.1440.230">
    <property type="entry name" value="NADH-ubiquinone oxidoreductase 51kDa subunit, iron-sulphur binding domain"/>
    <property type="match status" value="1"/>
</dbReference>
<dbReference type="InterPro" id="IPR037207">
    <property type="entry name" value="Nuop51_4Fe4S-bd_sf"/>
</dbReference>
<dbReference type="Pfam" id="PF13187">
    <property type="entry name" value="Fer4_9"/>
    <property type="match status" value="1"/>
</dbReference>
<dbReference type="Gene3D" id="3.30.70.20">
    <property type="match status" value="1"/>
</dbReference>
<name>A0A7X2T2X7_9FIRM</name>
<comment type="caution">
    <text evidence="2">The sequence shown here is derived from an EMBL/GenBank/DDBJ whole genome shotgun (WGS) entry which is preliminary data.</text>
</comment>
<dbReference type="Pfam" id="PF10589">
    <property type="entry name" value="NADH_4Fe-4S"/>
    <property type="match status" value="1"/>
</dbReference>
<dbReference type="Proteomes" id="UP000470082">
    <property type="component" value="Unassembled WGS sequence"/>
</dbReference>
<feature type="domain" description="4Fe-4S ferredoxin-type" evidence="1">
    <location>
        <begin position="147"/>
        <end position="176"/>
    </location>
</feature>
<dbReference type="PROSITE" id="PS51379">
    <property type="entry name" value="4FE4S_FER_2"/>
    <property type="match status" value="2"/>
</dbReference>
<keyword evidence="3" id="KW-1185">Reference proteome</keyword>
<dbReference type="EMBL" id="VUMM01000002">
    <property type="protein sequence ID" value="MSS00964.1"/>
    <property type="molecule type" value="Genomic_DNA"/>
</dbReference>
<protein>
    <submittedName>
        <fullName evidence="2">4Fe-4S dicluster domain-containing protein</fullName>
    </submittedName>
</protein>
<proteinExistence type="predicted"/>
<feature type="domain" description="4Fe-4S ferredoxin-type" evidence="1">
    <location>
        <begin position="117"/>
        <end position="146"/>
    </location>
</feature>
<dbReference type="SUPFAM" id="SSF54862">
    <property type="entry name" value="4Fe-4S ferredoxins"/>
    <property type="match status" value="1"/>
</dbReference>
<organism evidence="2 3">
    <name type="scientific">Floccifex porci</name>
    <dbReference type="NCBI Taxonomy" id="2606629"/>
    <lineage>
        <taxon>Bacteria</taxon>
        <taxon>Bacillati</taxon>
        <taxon>Bacillota</taxon>
        <taxon>Erysipelotrichia</taxon>
        <taxon>Erysipelotrichales</taxon>
        <taxon>Erysipelotrichaceae</taxon>
        <taxon>Floccifex</taxon>
    </lineage>
</organism>
<dbReference type="InterPro" id="IPR019575">
    <property type="entry name" value="Nuop51_4Fe4S-bd"/>
</dbReference>
<sequence length="191" mass="21123">MTVVEKIKNLDEKQCVVNVLLDSVKAHPCKDCGKCVFGYEGITQFEMILKDITERKARSEDKVLLTDLANLMVTQALCDDGKEIAQAMLTALDKQGEVFDEHISKKQCRAGVCKQFMTFHVLASKCNGCTECMEVCEEDAISGKNKFVHVIDNDECTRCGKCIDVCSQGAIVLAGAIKPKCPKKPIPCRKK</sequence>
<evidence type="ECO:0000259" key="1">
    <source>
        <dbReference type="PROSITE" id="PS51379"/>
    </source>
</evidence>
<dbReference type="RefSeq" id="WP_154459431.1">
    <property type="nucleotide sequence ID" value="NZ_VUMM01000002.1"/>
</dbReference>
<evidence type="ECO:0000313" key="3">
    <source>
        <dbReference type="Proteomes" id="UP000470082"/>
    </source>
</evidence>
<accession>A0A7X2T2X7</accession>
<dbReference type="AlphaFoldDB" id="A0A7X2T2X7"/>
<reference evidence="2 3" key="1">
    <citation type="submission" date="2019-08" db="EMBL/GenBank/DDBJ databases">
        <title>In-depth cultivation of the pig gut microbiome towards novel bacterial diversity and tailored functional studies.</title>
        <authorList>
            <person name="Wylensek D."/>
            <person name="Hitch T.C.A."/>
            <person name="Clavel T."/>
        </authorList>
    </citation>
    <scope>NUCLEOTIDE SEQUENCE [LARGE SCALE GENOMIC DNA]</scope>
    <source>
        <strain evidence="2 3">LKV-178-WT-2G</strain>
    </source>
</reference>
<dbReference type="InterPro" id="IPR017896">
    <property type="entry name" value="4Fe4S_Fe-S-bd"/>
</dbReference>
<gene>
    <name evidence="2" type="ORF">FYJ50_02330</name>
</gene>